<protein>
    <recommendedName>
        <fullName evidence="2">GLUG domain-containing protein</fullName>
    </recommendedName>
</protein>
<evidence type="ECO:0008006" key="2">
    <source>
        <dbReference type="Google" id="ProtNLM"/>
    </source>
</evidence>
<reference evidence="1" key="1">
    <citation type="submission" date="2019-03" db="EMBL/GenBank/DDBJ databases">
        <title>Single cell metagenomics reveals metabolic interactions within the superorganism composed of flagellate Streblomastix strix and complex community of Bacteroidetes bacteria on its surface.</title>
        <authorList>
            <person name="Treitli S.C."/>
            <person name="Kolisko M."/>
            <person name="Husnik F."/>
            <person name="Keeling P."/>
            <person name="Hampl V."/>
        </authorList>
    </citation>
    <scope>NUCLEOTIDE SEQUENCE</scope>
    <source>
        <strain evidence="1">STM</strain>
    </source>
</reference>
<comment type="caution">
    <text evidence="1">The sequence shown here is derived from an EMBL/GenBank/DDBJ whole genome shotgun (WGS) entry which is preliminary data.</text>
</comment>
<sequence>GTITGKNEEVGGITGFLVDRFHRKNDMLDTFANCYNTGTVKGNDMVGGLVGSVELRGYNDRGSFFANCYSSGKLISNFPFVTDGLVGYYYTYRIIRETDVSDPKNGYTQKEKLLSGSYNDVSLNTDASVEEASAEGEEGAFQFVDLPVFKGDVSIDDMSDYSTYTYLLIERYGDECYRSESSCLTTVLPMPRFYRFLGSAKWNQLTPLENRSPKNMKKTPDEYMQSMDFVTVLNTWVDKNTQQKRSKPFSYKRWKKDEDGINQGYPIFE</sequence>
<dbReference type="EMBL" id="SNRY01002350">
    <property type="protein sequence ID" value="KAA6325490.1"/>
    <property type="molecule type" value="Genomic_DNA"/>
</dbReference>
<gene>
    <name evidence="1" type="ORF">EZS27_025300</name>
</gene>
<evidence type="ECO:0000313" key="1">
    <source>
        <dbReference type="EMBL" id="KAA6325490.1"/>
    </source>
</evidence>
<accession>A0A5J4QX60</accession>
<dbReference type="AlphaFoldDB" id="A0A5J4QX60"/>
<organism evidence="1">
    <name type="scientific">termite gut metagenome</name>
    <dbReference type="NCBI Taxonomy" id="433724"/>
    <lineage>
        <taxon>unclassified sequences</taxon>
        <taxon>metagenomes</taxon>
        <taxon>organismal metagenomes</taxon>
    </lineage>
</organism>
<proteinExistence type="predicted"/>
<dbReference type="Gene3D" id="2.160.20.110">
    <property type="match status" value="1"/>
</dbReference>
<feature type="non-terminal residue" evidence="1">
    <location>
        <position position="1"/>
    </location>
</feature>
<name>A0A5J4QX60_9ZZZZ</name>